<reference evidence="1 2" key="1">
    <citation type="submission" date="2014-07" db="EMBL/GenBank/DDBJ databases">
        <title>Methanogenic archaea and the global carbon cycle.</title>
        <authorList>
            <person name="Henriksen J.R."/>
            <person name="Luke J."/>
            <person name="Reinhart S."/>
            <person name="Benedict M.N."/>
            <person name="Youngblut N.D."/>
            <person name="Metcalf M.E."/>
            <person name="Whitaker R.J."/>
            <person name="Metcalf W.W."/>
        </authorList>
    </citation>
    <scope>NUCLEOTIDE SEQUENCE [LARGE SCALE GENOMIC DNA]</scope>
    <source>
        <strain evidence="1 2">Z-7289</strain>
    </source>
</reference>
<dbReference type="EMBL" id="CP009515">
    <property type="protein sequence ID" value="AKB75386.1"/>
    <property type="molecule type" value="Genomic_DNA"/>
</dbReference>
<proteinExistence type="predicted"/>
<accession>A0A0E3S531</accession>
<dbReference type="STRING" id="1434111.MSLAZ_2125"/>
<organism evidence="1 2">
    <name type="scientific">Methanosarcina lacustris Z-7289</name>
    <dbReference type="NCBI Taxonomy" id="1434111"/>
    <lineage>
        <taxon>Archaea</taxon>
        <taxon>Methanobacteriati</taxon>
        <taxon>Methanobacteriota</taxon>
        <taxon>Stenosarchaea group</taxon>
        <taxon>Methanomicrobia</taxon>
        <taxon>Methanosarcinales</taxon>
        <taxon>Methanosarcinaceae</taxon>
        <taxon>Methanosarcina</taxon>
    </lineage>
</organism>
<sequence length="104" mass="11364">MLLLREKVEDVPEHAAVCLIEFGVFAALTGDVGEFLILDVEDFTDEAAGCSDFAEIVSGVPAFGADEINIFAHFFCLTMYFSSLKSEGWNSFILALFNIIAEMG</sequence>
<evidence type="ECO:0000313" key="1">
    <source>
        <dbReference type="EMBL" id="AKB75386.1"/>
    </source>
</evidence>
<dbReference type="KEGG" id="mls:MSLAZ_2125"/>
<dbReference type="HOGENOM" id="CLU_2243868_0_0_2"/>
<evidence type="ECO:0000313" key="2">
    <source>
        <dbReference type="Proteomes" id="UP000033072"/>
    </source>
</evidence>
<name>A0A0E3S531_9EURY</name>
<dbReference type="AlphaFoldDB" id="A0A0E3S531"/>
<keyword evidence="2" id="KW-1185">Reference proteome</keyword>
<gene>
    <name evidence="1" type="ORF">MSLAZ_2125</name>
</gene>
<dbReference type="Proteomes" id="UP000033072">
    <property type="component" value="Chromosome"/>
</dbReference>
<protein>
    <submittedName>
        <fullName evidence="1">Uncharacterized protein</fullName>
    </submittedName>
</protein>
<dbReference type="PATRIC" id="fig|1434111.4.peg.2818"/>